<keyword evidence="3" id="KW-1185">Reference proteome</keyword>
<comment type="caution">
    <text evidence="2">The sequence shown here is derived from an EMBL/GenBank/DDBJ whole genome shotgun (WGS) entry which is preliminary data.</text>
</comment>
<evidence type="ECO:0000313" key="3">
    <source>
        <dbReference type="Proteomes" id="UP000249016"/>
    </source>
</evidence>
<dbReference type="RefSeq" id="WP_111344694.1">
    <property type="nucleotide sequence ID" value="NZ_QLII01000001.1"/>
</dbReference>
<dbReference type="Proteomes" id="UP000249016">
    <property type="component" value="Unassembled WGS sequence"/>
</dbReference>
<evidence type="ECO:0000256" key="1">
    <source>
        <dbReference type="SAM" id="SignalP"/>
    </source>
</evidence>
<reference evidence="2 3" key="1">
    <citation type="submission" date="2018-06" db="EMBL/GenBank/DDBJ databases">
        <title>Spirosoma sp. HMF3257 Genome sequencing and assembly.</title>
        <authorList>
            <person name="Kang H."/>
            <person name="Cha I."/>
            <person name="Kim H."/>
            <person name="Kang J."/>
            <person name="Joh K."/>
        </authorList>
    </citation>
    <scope>NUCLEOTIDE SEQUENCE [LARGE SCALE GENOMIC DNA]</scope>
    <source>
        <strain evidence="2 3">HMF3257</strain>
    </source>
</reference>
<accession>A0A327NPX9</accession>
<dbReference type="AlphaFoldDB" id="A0A327NPX9"/>
<dbReference type="OrthoDB" id="944886at2"/>
<keyword evidence="1" id="KW-0732">Signal</keyword>
<dbReference type="EMBL" id="QLII01000001">
    <property type="protein sequence ID" value="RAI75844.1"/>
    <property type="molecule type" value="Genomic_DNA"/>
</dbReference>
<organism evidence="2 3">
    <name type="scientific">Spirosoma telluris</name>
    <dbReference type="NCBI Taxonomy" id="2183553"/>
    <lineage>
        <taxon>Bacteria</taxon>
        <taxon>Pseudomonadati</taxon>
        <taxon>Bacteroidota</taxon>
        <taxon>Cytophagia</taxon>
        <taxon>Cytophagales</taxon>
        <taxon>Cytophagaceae</taxon>
        <taxon>Spirosoma</taxon>
    </lineage>
</organism>
<gene>
    <name evidence="2" type="ORF">HMF3257_19790</name>
</gene>
<feature type="chain" id="PRO_5016355676" evidence="1">
    <location>
        <begin position="21"/>
        <end position="215"/>
    </location>
</feature>
<proteinExistence type="predicted"/>
<feature type="signal peptide" evidence="1">
    <location>
        <begin position="1"/>
        <end position="20"/>
    </location>
</feature>
<evidence type="ECO:0000313" key="2">
    <source>
        <dbReference type="EMBL" id="RAI75844.1"/>
    </source>
</evidence>
<name>A0A327NPX9_9BACT</name>
<protein>
    <submittedName>
        <fullName evidence="2">Uncharacterized protein</fullName>
    </submittedName>
</protein>
<sequence length="215" mass="22974">MKFSSFFALLSLLAAQNLLAQDGNWRIEKAQLPDGKSYDGTLTISRIGQSFSVDWKTTAGNYRGLGLMADGKLFVGYGLNGGYGIVVYKMNTASQRIEGIWTASGLDGATGTESLTGRDGNYDLVGTNPDGRPYRGKLTLQKTGDTFQAQWQVANQVYNGVGFMTRSPGGGDYLVIAYGPGQAFGVVEYVMAGNKASGRWAMGGGSQFGIENITR</sequence>